<keyword evidence="3" id="KW-1185">Reference proteome</keyword>
<evidence type="ECO:0000313" key="2">
    <source>
        <dbReference type="EMBL" id="MFL9923590.1"/>
    </source>
</evidence>
<comment type="caution">
    <text evidence="2">The sequence shown here is derived from an EMBL/GenBank/DDBJ whole genome shotgun (WGS) entry which is preliminary data.</text>
</comment>
<feature type="region of interest" description="Disordered" evidence="1">
    <location>
        <begin position="42"/>
        <end position="62"/>
    </location>
</feature>
<evidence type="ECO:0000313" key="3">
    <source>
        <dbReference type="Proteomes" id="UP001629246"/>
    </source>
</evidence>
<organism evidence="2 3">
    <name type="scientific">Herbaspirillum lusitanum</name>
    <dbReference type="NCBI Taxonomy" id="213312"/>
    <lineage>
        <taxon>Bacteria</taxon>
        <taxon>Pseudomonadati</taxon>
        <taxon>Pseudomonadota</taxon>
        <taxon>Betaproteobacteria</taxon>
        <taxon>Burkholderiales</taxon>
        <taxon>Oxalobacteraceae</taxon>
        <taxon>Herbaspirillum</taxon>
    </lineage>
</organism>
<name>A0ABW9A5E7_9BURK</name>
<proteinExistence type="predicted"/>
<accession>A0ABW9A5E7</accession>
<evidence type="ECO:0000256" key="1">
    <source>
        <dbReference type="SAM" id="MobiDB-lite"/>
    </source>
</evidence>
<dbReference type="Proteomes" id="UP001629246">
    <property type="component" value="Unassembled WGS sequence"/>
</dbReference>
<dbReference type="EMBL" id="JAQQFM010000002">
    <property type="protein sequence ID" value="MFL9923590.1"/>
    <property type="molecule type" value="Genomic_DNA"/>
</dbReference>
<protein>
    <submittedName>
        <fullName evidence="2">Uncharacterized protein</fullName>
    </submittedName>
</protein>
<sequence>MKRLEFAAASISTSKHRHHVQEVFPDLIPYPDVSPAARQGLTDLPAASLPEAGAKTGGIRLR</sequence>
<reference evidence="2 3" key="1">
    <citation type="journal article" date="2024" name="Chem. Sci.">
        <title>Discovery of megapolipeptins by genome mining of a Burkholderiales bacteria collection.</title>
        <authorList>
            <person name="Paulo B.S."/>
            <person name="Recchia M.J.J."/>
            <person name="Lee S."/>
            <person name="Fergusson C.H."/>
            <person name="Romanowski S.B."/>
            <person name="Hernandez A."/>
            <person name="Krull N."/>
            <person name="Liu D.Y."/>
            <person name="Cavanagh H."/>
            <person name="Bos A."/>
            <person name="Gray C.A."/>
            <person name="Murphy B.T."/>
            <person name="Linington R.G."/>
            <person name="Eustaquio A.S."/>
        </authorList>
    </citation>
    <scope>NUCLEOTIDE SEQUENCE [LARGE SCALE GENOMIC DNA]</scope>
    <source>
        <strain evidence="2 3">RL21-008-BIB-A</strain>
    </source>
</reference>
<dbReference type="RefSeq" id="WP_408155374.1">
    <property type="nucleotide sequence ID" value="NZ_JAQQFM010000002.1"/>
</dbReference>
<gene>
    <name evidence="2" type="ORF">PQR62_04910</name>
</gene>